<dbReference type="FunFam" id="3.40.50.300:FF:000120">
    <property type="entry name" value="ATP-dependent chaperone ClpB"/>
    <property type="match status" value="1"/>
</dbReference>
<proteinExistence type="inferred from homology"/>
<dbReference type="InterPro" id="IPR003593">
    <property type="entry name" value="AAA+_ATPase"/>
</dbReference>
<feature type="compositionally biased region" description="Gly residues" evidence="7">
    <location>
        <begin position="52"/>
        <end position="67"/>
    </location>
</feature>
<dbReference type="InterPro" id="IPR018368">
    <property type="entry name" value="ClpA/B_CS1"/>
</dbReference>
<dbReference type="PRINTS" id="PR00300">
    <property type="entry name" value="CLPPROTEASEA"/>
</dbReference>
<accession>A0A0D7BLM0</accession>
<dbReference type="GO" id="GO:0016887">
    <property type="term" value="F:ATP hydrolysis activity"/>
    <property type="evidence" value="ECO:0007669"/>
    <property type="project" value="InterPro"/>
</dbReference>
<dbReference type="SMART" id="SM01086">
    <property type="entry name" value="ClpB_D2-small"/>
    <property type="match status" value="1"/>
</dbReference>
<dbReference type="STRING" id="1314674.A0A0D7BLM0"/>
<dbReference type="PANTHER" id="PTHR11638:SF176">
    <property type="entry name" value="HEAT SHOCK PROTEIN 78, MITOCHONDRIAL"/>
    <property type="match status" value="1"/>
</dbReference>
<evidence type="ECO:0000259" key="9">
    <source>
        <dbReference type="SMART" id="SM01086"/>
    </source>
</evidence>
<dbReference type="Pfam" id="PF00004">
    <property type="entry name" value="AAA"/>
    <property type="match status" value="1"/>
</dbReference>
<keyword evidence="5 6" id="KW-0143">Chaperone</keyword>
<dbReference type="Gene3D" id="3.40.50.300">
    <property type="entry name" value="P-loop containing nucleotide triphosphate hydrolases"/>
    <property type="match status" value="3"/>
</dbReference>
<dbReference type="CDD" id="cd00009">
    <property type="entry name" value="AAA"/>
    <property type="match status" value="1"/>
</dbReference>
<dbReference type="Pfam" id="PF07724">
    <property type="entry name" value="AAA_2"/>
    <property type="match status" value="1"/>
</dbReference>
<dbReference type="InterPro" id="IPR027417">
    <property type="entry name" value="P-loop_NTPase"/>
</dbReference>
<feature type="region of interest" description="Disordered" evidence="7">
    <location>
        <begin position="45"/>
        <end position="68"/>
    </location>
</feature>
<dbReference type="InterPro" id="IPR041546">
    <property type="entry name" value="ClpA/ClpB_AAA_lid"/>
</dbReference>
<evidence type="ECO:0000256" key="4">
    <source>
        <dbReference type="ARBA" id="ARBA00022840"/>
    </source>
</evidence>
<keyword evidence="11" id="KW-1185">Reference proteome</keyword>
<keyword evidence="10" id="KW-0378">Hydrolase</keyword>
<evidence type="ECO:0000313" key="11">
    <source>
        <dbReference type="Proteomes" id="UP000054007"/>
    </source>
</evidence>
<keyword evidence="2" id="KW-0677">Repeat</keyword>
<dbReference type="GO" id="GO:0034605">
    <property type="term" value="P:cellular response to heat"/>
    <property type="evidence" value="ECO:0007669"/>
    <property type="project" value="TreeGrafter"/>
</dbReference>
<dbReference type="PANTHER" id="PTHR11638">
    <property type="entry name" value="ATP-DEPENDENT CLP PROTEASE"/>
    <property type="match status" value="1"/>
</dbReference>
<dbReference type="GO" id="GO:0005759">
    <property type="term" value="C:mitochondrial matrix"/>
    <property type="evidence" value="ECO:0007669"/>
    <property type="project" value="TreeGrafter"/>
</dbReference>
<dbReference type="InterPro" id="IPR050130">
    <property type="entry name" value="ClpA_ClpB"/>
</dbReference>
<dbReference type="SMART" id="SM00382">
    <property type="entry name" value="AAA"/>
    <property type="match status" value="2"/>
</dbReference>
<reference evidence="10 11" key="1">
    <citation type="journal article" date="2015" name="Fungal Genet. Biol.">
        <title>Evolution of novel wood decay mechanisms in Agaricales revealed by the genome sequences of Fistulina hepatica and Cylindrobasidium torrendii.</title>
        <authorList>
            <person name="Floudas D."/>
            <person name="Held B.W."/>
            <person name="Riley R."/>
            <person name="Nagy L.G."/>
            <person name="Koehler G."/>
            <person name="Ransdell A.S."/>
            <person name="Younus H."/>
            <person name="Chow J."/>
            <person name="Chiniquy J."/>
            <person name="Lipzen A."/>
            <person name="Tritt A."/>
            <person name="Sun H."/>
            <person name="Haridas S."/>
            <person name="LaButti K."/>
            <person name="Ohm R.A."/>
            <person name="Kues U."/>
            <person name="Blanchette R.A."/>
            <person name="Grigoriev I.V."/>
            <person name="Minto R.E."/>
            <person name="Hibbett D.S."/>
        </authorList>
    </citation>
    <scope>NUCLEOTIDE SEQUENCE [LARGE SCALE GENOMIC DNA]</scope>
    <source>
        <strain evidence="10 11">FP15055 ss-10</strain>
    </source>
</reference>
<dbReference type="AlphaFoldDB" id="A0A0D7BLM0"/>
<protein>
    <submittedName>
        <fullName evidence="10">p-loop containing nucleoside triphosphate hydrolase protein</fullName>
    </submittedName>
</protein>
<evidence type="ECO:0000256" key="6">
    <source>
        <dbReference type="RuleBase" id="RU004432"/>
    </source>
</evidence>
<dbReference type="InterPro" id="IPR001270">
    <property type="entry name" value="ClpA/B"/>
</dbReference>
<evidence type="ECO:0000256" key="2">
    <source>
        <dbReference type="ARBA" id="ARBA00022737"/>
    </source>
</evidence>
<dbReference type="FunFam" id="3.40.50.300:FF:000010">
    <property type="entry name" value="Chaperone clpB 1, putative"/>
    <property type="match status" value="1"/>
</dbReference>
<dbReference type="OrthoDB" id="47330at2759"/>
<name>A0A0D7BLM0_9AGAR</name>
<evidence type="ECO:0000256" key="3">
    <source>
        <dbReference type="ARBA" id="ARBA00022741"/>
    </source>
</evidence>
<keyword evidence="3 6" id="KW-0547">Nucleotide-binding</keyword>
<dbReference type="Pfam" id="PF10431">
    <property type="entry name" value="ClpB_D2-small"/>
    <property type="match status" value="1"/>
</dbReference>
<dbReference type="SUPFAM" id="SSF52540">
    <property type="entry name" value="P-loop containing nucleoside triphosphate hydrolases"/>
    <property type="match status" value="2"/>
</dbReference>
<dbReference type="GO" id="GO:0005524">
    <property type="term" value="F:ATP binding"/>
    <property type="evidence" value="ECO:0007669"/>
    <property type="project" value="UniProtKB-KW"/>
</dbReference>
<evidence type="ECO:0000256" key="1">
    <source>
        <dbReference type="ARBA" id="ARBA00008675"/>
    </source>
</evidence>
<keyword evidence="4 6" id="KW-0067">ATP-binding</keyword>
<sequence length="808" mass="89319">MIPSRITRNLGVATARRRFLVPNPRRLAVPSALLLQAHLPATVRHYARPPNGSGGGPPGGGFPGFSMGGAPKKGEALKEYSVDLTEMAREGRLDPVIGRDEEIRRTIQILSRRTKSNPVLIGSPGVGKTAILEGLASRIVAGEVPESLQNKRVLSIDLSAIMAGSGIRGQFEEKFKALIKDIEEEARNVICFIDEVHTLFNLGKAEGSIDAGQMIKPALARGLQLVGATTRDEYRKTIGKDAALERRFQPVQIEEPTVEATVSILRGLKSRYEVHHGVEISDAALVTAAVYSSRYIADRFLPDKAIDLVDEAASALRLAQESKPDSLEALEREILTLQIERESLKNETDVFSVERRSKVESTLSDKKREAERLTSIWQEERGRLEKVKNLKEEILEAKHQLEVAQRQGNLELAGRLRFSTIPELQKQLPAEGESKGLMEEDTERDTNMMLHERVTSDDIARVVAKATGIPVQNLLKGDRDKLVHMEEALQQRVVGQDHVVEAISDAVRISRAGLQAPNRPTASFLFLGPTGVGKTELCKALAGFLFNDEQRGLITINMSEYHDRHTISRLIGAAPGYVGFEEGGQLTEAVRRRPYAVILLDEMEKAHKDVAMILLQILDEGTITDSQGRKVDFKNTIICLTSNLGSDILAHDTACDENGVVKPDAREEVIERTQMFFPPELLNRLDSMLVFNKLSRKSILEVVSLRLRDVADRLKARRITLDVDEGAKDLLAQHGYSNTYGARAIARIVRTDVLFPLAQKLLKGTIRDGDTVVIRTNEDGSALEIRDNHEPDSKAATSEKPLLDVDVA</sequence>
<gene>
    <name evidence="10" type="ORF">CYLTODRAFT_419121</name>
</gene>
<feature type="domain" description="AAA+ ATPase" evidence="8">
    <location>
        <begin position="114"/>
        <end position="259"/>
    </location>
</feature>
<feature type="domain" description="AAA+ ATPase" evidence="8">
    <location>
        <begin position="520"/>
        <end position="664"/>
    </location>
</feature>
<dbReference type="Gene3D" id="1.10.8.60">
    <property type="match status" value="1"/>
</dbReference>
<evidence type="ECO:0000259" key="8">
    <source>
        <dbReference type="SMART" id="SM00382"/>
    </source>
</evidence>
<dbReference type="PROSITE" id="PS00871">
    <property type="entry name" value="CLPAB_2"/>
    <property type="match status" value="1"/>
</dbReference>
<organism evidence="10 11">
    <name type="scientific">Cylindrobasidium torrendii FP15055 ss-10</name>
    <dbReference type="NCBI Taxonomy" id="1314674"/>
    <lineage>
        <taxon>Eukaryota</taxon>
        <taxon>Fungi</taxon>
        <taxon>Dikarya</taxon>
        <taxon>Basidiomycota</taxon>
        <taxon>Agaricomycotina</taxon>
        <taxon>Agaricomycetes</taxon>
        <taxon>Agaricomycetidae</taxon>
        <taxon>Agaricales</taxon>
        <taxon>Marasmiineae</taxon>
        <taxon>Physalacriaceae</taxon>
        <taxon>Cylindrobasidium</taxon>
    </lineage>
</organism>
<dbReference type="InterPro" id="IPR019489">
    <property type="entry name" value="Clp_ATPase_C"/>
</dbReference>
<dbReference type="InterPro" id="IPR028299">
    <property type="entry name" value="ClpA/B_CS2"/>
</dbReference>
<feature type="domain" description="Clp ATPase C-terminal" evidence="9">
    <location>
        <begin position="694"/>
        <end position="785"/>
    </location>
</feature>
<evidence type="ECO:0000256" key="5">
    <source>
        <dbReference type="ARBA" id="ARBA00023186"/>
    </source>
</evidence>
<feature type="region of interest" description="Disordered" evidence="7">
    <location>
        <begin position="788"/>
        <end position="808"/>
    </location>
</feature>
<dbReference type="FunFam" id="3.40.50.300:FF:000025">
    <property type="entry name" value="ATP-dependent Clp protease subunit"/>
    <property type="match status" value="1"/>
</dbReference>
<dbReference type="InterPro" id="IPR003959">
    <property type="entry name" value="ATPase_AAA_core"/>
</dbReference>
<evidence type="ECO:0000256" key="7">
    <source>
        <dbReference type="SAM" id="MobiDB-lite"/>
    </source>
</evidence>
<dbReference type="GO" id="GO:0042026">
    <property type="term" value="P:protein refolding"/>
    <property type="evidence" value="ECO:0007669"/>
    <property type="project" value="TreeGrafter"/>
</dbReference>
<dbReference type="GO" id="GO:0043335">
    <property type="term" value="P:protein unfolding"/>
    <property type="evidence" value="ECO:0007669"/>
    <property type="project" value="TreeGrafter"/>
</dbReference>
<evidence type="ECO:0000313" key="10">
    <source>
        <dbReference type="EMBL" id="KIY71115.1"/>
    </source>
</evidence>
<dbReference type="PROSITE" id="PS00870">
    <property type="entry name" value="CLPAB_1"/>
    <property type="match status" value="1"/>
</dbReference>
<dbReference type="Proteomes" id="UP000054007">
    <property type="component" value="Unassembled WGS sequence"/>
</dbReference>
<dbReference type="CDD" id="cd19499">
    <property type="entry name" value="RecA-like_ClpB_Hsp104-like"/>
    <property type="match status" value="1"/>
</dbReference>
<comment type="similarity">
    <text evidence="1 6">Belongs to the ClpA/ClpB family.</text>
</comment>
<dbReference type="EMBL" id="KN880458">
    <property type="protein sequence ID" value="KIY71115.1"/>
    <property type="molecule type" value="Genomic_DNA"/>
</dbReference>
<dbReference type="Pfam" id="PF17871">
    <property type="entry name" value="AAA_lid_9"/>
    <property type="match status" value="1"/>
</dbReference>